<feature type="binding site" evidence="6">
    <location>
        <begin position="17"/>
        <end position="19"/>
    </location>
    <ligand>
        <name>FMN</name>
        <dbReference type="ChEBI" id="CHEBI:58210"/>
    </ligand>
</feature>
<dbReference type="GO" id="GO:0016655">
    <property type="term" value="F:oxidoreductase activity, acting on NAD(P)H, quinone or similar compound as acceptor"/>
    <property type="evidence" value="ECO:0007669"/>
    <property type="project" value="InterPro"/>
</dbReference>
<evidence type="ECO:0000259" key="7">
    <source>
        <dbReference type="Pfam" id="PF02525"/>
    </source>
</evidence>
<feature type="domain" description="Flavodoxin-like fold" evidence="7">
    <location>
        <begin position="4"/>
        <end position="192"/>
    </location>
</feature>
<organism evidence="8 9">
    <name type="scientific">Rhodovulum strictum</name>
    <dbReference type="NCBI Taxonomy" id="58314"/>
    <lineage>
        <taxon>Bacteria</taxon>
        <taxon>Pseudomonadati</taxon>
        <taxon>Pseudomonadota</taxon>
        <taxon>Alphaproteobacteria</taxon>
        <taxon>Rhodobacterales</taxon>
        <taxon>Paracoccaceae</taxon>
        <taxon>Rhodovulum</taxon>
    </lineage>
</organism>
<dbReference type="RefSeq" id="WP_153746938.1">
    <property type="nucleotide sequence ID" value="NZ_BAAADI010000002.1"/>
</dbReference>
<comment type="catalytic activity">
    <reaction evidence="6">
        <text>2 a quinone + NADH + H(+) = 2 a 1,4-benzosemiquinone + NAD(+)</text>
        <dbReference type="Rhea" id="RHEA:65952"/>
        <dbReference type="ChEBI" id="CHEBI:15378"/>
        <dbReference type="ChEBI" id="CHEBI:57540"/>
        <dbReference type="ChEBI" id="CHEBI:57945"/>
        <dbReference type="ChEBI" id="CHEBI:132124"/>
        <dbReference type="ChEBI" id="CHEBI:134225"/>
    </reaction>
</comment>
<dbReference type="PANTHER" id="PTHR43741">
    <property type="entry name" value="FMN-DEPENDENT NADH-AZOREDUCTASE 1"/>
    <property type="match status" value="1"/>
</dbReference>
<dbReference type="EC" id="1.6.5.-" evidence="6"/>
<keyword evidence="4 6" id="KW-0520">NAD</keyword>
<evidence type="ECO:0000313" key="9">
    <source>
        <dbReference type="Proteomes" id="UP000466730"/>
    </source>
</evidence>
<dbReference type="SUPFAM" id="SSF52218">
    <property type="entry name" value="Flavoproteins"/>
    <property type="match status" value="1"/>
</dbReference>
<comment type="caution">
    <text evidence="8">The sequence shown here is derived from an EMBL/GenBank/DDBJ whole genome shotgun (WGS) entry which is preliminary data.</text>
</comment>
<keyword evidence="9" id="KW-1185">Reference proteome</keyword>
<reference evidence="8 9" key="1">
    <citation type="submission" date="2019-11" db="EMBL/GenBank/DDBJ databases">
        <title>Draft Whole-Genome sequence of the marine photosynthetic bacterium Rhodovulum strictum DSM 11289.</title>
        <authorList>
            <person name="Kyndt J.A."/>
            <person name="Meyer T.E."/>
        </authorList>
    </citation>
    <scope>NUCLEOTIDE SEQUENCE [LARGE SCALE GENOMIC DNA]</scope>
    <source>
        <strain evidence="8 9">DSM 11289</strain>
    </source>
</reference>
<evidence type="ECO:0000256" key="4">
    <source>
        <dbReference type="ARBA" id="ARBA00023027"/>
    </source>
</evidence>
<gene>
    <name evidence="6" type="primary">azoR</name>
    <name evidence="8" type="ORF">GH815_01415</name>
</gene>
<dbReference type="InterPro" id="IPR003680">
    <property type="entry name" value="Flavodoxin_fold"/>
</dbReference>
<keyword evidence="2 6" id="KW-0288">FMN</keyword>
<feature type="binding site" evidence="6">
    <location>
        <position position="11"/>
    </location>
    <ligand>
        <name>FMN</name>
        <dbReference type="ChEBI" id="CHEBI:58210"/>
    </ligand>
</feature>
<accession>A0A844B5I3</accession>
<protein>
    <recommendedName>
        <fullName evidence="6">FMN dependent NADH:quinone oxidoreductase</fullName>
        <ecNumber evidence="6">1.6.5.-</ecNumber>
    </recommendedName>
    <alternativeName>
        <fullName evidence="6">Azo-dye reductase</fullName>
    </alternativeName>
    <alternativeName>
        <fullName evidence="6">FMN-dependent NADH-azo compound oxidoreductase</fullName>
    </alternativeName>
    <alternativeName>
        <fullName evidence="6">FMN-dependent NADH-azoreductase</fullName>
        <ecNumber evidence="6">1.7.1.17</ecNumber>
    </alternativeName>
</protein>
<dbReference type="HAMAP" id="MF_01216">
    <property type="entry name" value="Azoreductase_type1"/>
    <property type="match status" value="1"/>
</dbReference>
<evidence type="ECO:0000256" key="2">
    <source>
        <dbReference type="ARBA" id="ARBA00022643"/>
    </source>
</evidence>
<comment type="function">
    <text evidence="6">Quinone reductase that provides resistance to thiol-specific stress caused by electrophilic quinones.</text>
</comment>
<comment type="subunit">
    <text evidence="6">Homodimer.</text>
</comment>
<dbReference type="GO" id="GO:0009055">
    <property type="term" value="F:electron transfer activity"/>
    <property type="evidence" value="ECO:0007669"/>
    <property type="project" value="UniProtKB-UniRule"/>
</dbReference>
<comment type="similarity">
    <text evidence="6">Belongs to the azoreductase type 1 family.</text>
</comment>
<dbReference type="AlphaFoldDB" id="A0A844B5I3"/>
<comment type="cofactor">
    <cofactor evidence="6">
        <name>FMN</name>
        <dbReference type="ChEBI" id="CHEBI:58210"/>
    </cofactor>
    <text evidence="6">Binds 1 FMN per subunit.</text>
</comment>
<dbReference type="Gene3D" id="3.40.50.360">
    <property type="match status" value="1"/>
</dbReference>
<comment type="catalytic activity">
    <reaction evidence="5">
        <text>N,N-dimethyl-1,4-phenylenediamine + anthranilate + 2 NAD(+) = 2-(4-dimethylaminophenyl)diazenylbenzoate + 2 NADH + 2 H(+)</text>
        <dbReference type="Rhea" id="RHEA:55872"/>
        <dbReference type="ChEBI" id="CHEBI:15378"/>
        <dbReference type="ChEBI" id="CHEBI:15783"/>
        <dbReference type="ChEBI" id="CHEBI:16567"/>
        <dbReference type="ChEBI" id="CHEBI:57540"/>
        <dbReference type="ChEBI" id="CHEBI:57945"/>
        <dbReference type="ChEBI" id="CHEBI:71579"/>
        <dbReference type="EC" id="1.7.1.17"/>
    </reaction>
    <physiologicalReaction direction="right-to-left" evidence="5">
        <dbReference type="Rhea" id="RHEA:55874"/>
    </physiologicalReaction>
</comment>
<evidence type="ECO:0000256" key="3">
    <source>
        <dbReference type="ARBA" id="ARBA00023002"/>
    </source>
</evidence>
<dbReference type="EC" id="1.7.1.17" evidence="6"/>
<evidence type="ECO:0000256" key="6">
    <source>
        <dbReference type="HAMAP-Rule" id="MF_01216"/>
    </source>
</evidence>
<comment type="function">
    <text evidence="6">Also exhibits azoreductase activity. Catalyzes the reductive cleavage of the azo bond in aromatic azo compounds to the corresponding amines.</text>
</comment>
<comment type="caution">
    <text evidence="6">Lacks conserved residue(s) required for the propagation of feature annotation.</text>
</comment>
<dbReference type="PANTHER" id="PTHR43741:SF4">
    <property type="entry name" value="FMN-DEPENDENT NADH:QUINONE OXIDOREDUCTASE"/>
    <property type="match status" value="1"/>
</dbReference>
<keyword evidence="1 6" id="KW-0285">Flavoprotein</keyword>
<dbReference type="InterPro" id="IPR023048">
    <property type="entry name" value="NADH:quinone_OxRdtase_FMN_depd"/>
</dbReference>
<evidence type="ECO:0000256" key="1">
    <source>
        <dbReference type="ARBA" id="ARBA00022630"/>
    </source>
</evidence>
<dbReference type="EMBL" id="WJPO01000001">
    <property type="protein sequence ID" value="MRH19634.1"/>
    <property type="molecule type" value="Genomic_DNA"/>
</dbReference>
<dbReference type="InterPro" id="IPR050104">
    <property type="entry name" value="FMN-dep_NADH:Q_OxRdtase_AzoR1"/>
</dbReference>
<sequence>MSNTLLRIDSSARREGSVSRELTDRVVARLAGDDTRILTRDLAEGLPLLTADWIGANFTPEADRTEAQRAELALSDSLIAELKAADTIVIGLPVYNFGLPAALKAWIDLVARAGVTFRYTEAGPEGLLGAKRVIVAAASGGTAFGSDIDFATRYLTHVLGFLGLTDVTVLGADRLALDPEAALAAAQAAVDRLPRAA</sequence>
<keyword evidence="3 6" id="KW-0560">Oxidoreductase</keyword>
<dbReference type="Pfam" id="PF02525">
    <property type="entry name" value="Flavodoxin_2"/>
    <property type="match status" value="1"/>
</dbReference>
<evidence type="ECO:0000313" key="8">
    <source>
        <dbReference type="EMBL" id="MRH19634.1"/>
    </source>
</evidence>
<dbReference type="OrthoDB" id="9787136at2"/>
<dbReference type="Proteomes" id="UP000466730">
    <property type="component" value="Unassembled WGS sequence"/>
</dbReference>
<dbReference type="InterPro" id="IPR029039">
    <property type="entry name" value="Flavoprotein-like_sf"/>
</dbReference>
<dbReference type="GO" id="GO:0016652">
    <property type="term" value="F:oxidoreductase activity, acting on NAD(P)H as acceptor"/>
    <property type="evidence" value="ECO:0007669"/>
    <property type="project" value="UniProtKB-UniRule"/>
</dbReference>
<proteinExistence type="inferred from homology"/>
<dbReference type="GO" id="GO:0010181">
    <property type="term" value="F:FMN binding"/>
    <property type="evidence" value="ECO:0007669"/>
    <property type="project" value="UniProtKB-UniRule"/>
</dbReference>
<name>A0A844B5I3_9RHOB</name>
<evidence type="ECO:0000256" key="5">
    <source>
        <dbReference type="ARBA" id="ARBA00048542"/>
    </source>
</evidence>